<dbReference type="EMBL" id="PFEL01000065">
    <property type="protein sequence ID" value="PJE69062.1"/>
    <property type="molecule type" value="Genomic_DNA"/>
</dbReference>
<gene>
    <name evidence="1" type="ORF">COU96_01750</name>
</gene>
<dbReference type="InterPro" id="IPR007391">
    <property type="entry name" value="Vancomycin_resist_VanW"/>
</dbReference>
<comment type="caution">
    <text evidence="1">The sequence shown here is derived from an EMBL/GenBank/DDBJ whole genome shotgun (WGS) entry which is preliminary data.</text>
</comment>
<protein>
    <submittedName>
        <fullName evidence="1">Uncharacterized protein</fullName>
    </submittedName>
</protein>
<organism evidence="1 2">
    <name type="scientific">Candidatus Shapirobacteria bacterium CG10_big_fil_rev_8_21_14_0_10_38_14</name>
    <dbReference type="NCBI Taxonomy" id="1974483"/>
    <lineage>
        <taxon>Bacteria</taxon>
        <taxon>Candidatus Shapironibacteriota</taxon>
    </lineage>
</organism>
<sequence length="215" mass="24125">MPMIKETVFKLVAAVSLVLAPARTFLSPLAETQEVVLVEHNLDLTNRAKNEYTNEIFVDNILLSLHHLNSEEKTSVVDWEQINQPFEVSFTLEPGAIFAFHDTTYPEFSDPAVTMNTEFSRQEGYKVLAGLAGNGVCHLASLMNLTAQEVGLEVVAKVKHDFVPIPEMPRENGTSIRTFDKNQNLYIKNTFEEPVIFSFSADKEKVNLKILAPNN</sequence>
<dbReference type="AlphaFoldDB" id="A0A2M8L5I6"/>
<dbReference type="Proteomes" id="UP000229500">
    <property type="component" value="Unassembled WGS sequence"/>
</dbReference>
<dbReference type="Pfam" id="PF04294">
    <property type="entry name" value="VanW"/>
    <property type="match status" value="1"/>
</dbReference>
<proteinExistence type="predicted"/>
<evidence type="ECO:0000313" key="2">
    <source>
        <dbReference type="Proteomes" id="UP000229500"/>
    </source>
</evidence>
<evidence type="ECO:0000313" key="1">
    <source>
        <dbReference type="EMBL" id="PJE69062.1"/>
    </source>
</evidence>
<name>A0A2M8L5I6_9BACT</name>
<accession>A0A2M8L5I6</accession>
<reference evidence="2" key="1">
    <citation type="submission" date="2017-09" db="EMBL/GenBank/DDBJ databases">
        <title>Depth-based differentiation of microbial function through sediment-hosted aquifers and enrichment of novel symbionts in the deep terrestrial subsurface.</title>
        <authorList>
            <person name="Probst A.J."/>
            <person name="Ladd B."/>
            <person name="Jarett J.K."/>
            <person name="Geller-Mcgrath D.E."/>
            <person name="Sieber C.M.K."/>
            <person name="Emerson J.B."/>
            <person name="Anantharaman K."/>
            <person name="Thomas B.C."/>
            <person name="Malmstrom R."/>
            <person name="Stieglmeier M."/>
            <person name="Klingl A."/>
            <person name="Woyke T."/>
            <person name="Ryan C.M."/>
            <person name="Banfield J.F."/>
        </authorList>
    </citation>
    <scope>NUCLEOTIDE SEQUENCE [LARGE SCALE GENOMIC DNA]</scope>
</reference>